<dbReference type="PANTHER" id="PTHR34614">
    <property type="match status" value="1"/>
</dbReference>
<accession>A0A347WHZ1</accession>
<evidence type="ECO:0000259" key="1">
    <source>
        <dbReference type="Pfam" id="PF01609"/>
    </source>
</evidence>
<dbReference type="GO" id="GO:0004803">
    <property type="term" value="F:transposase activity"/>
    <property type="evidence" value="ECO:0007669"/>
    <property type="project" value="InterPro"/>
</dbReference>
<name>A0A347WHZ1_9LACT</name>
<dbReference type="EMBL" id="CP023434">
    <property type="protein sequence ID" value="AXY26065.1"/>
    <property type="molecule type" value="Genomic_DNA"/>
</dbReference>
<dbReference type="InterPro" id="IPR012337">
    <property type="entry name" value="RNaseH-like_sf"/>
</dbReference>
<dbReference type="AlphaFoldDB" id="A0A347WHZ1"/>
<gene>
    <name evidence="2" type="ORF">CL176_00890</name>
    <name evidence="3" type="ORF">CL176_08655</name>
</gene>
<feature type="domain" description="Transposase IS4-like" evidence="1">
    <location>
        <begin position="207"/>
        <end position="505"/>
    </location>
</feature>
<dbReference type="SUPFAM" id="SSF53098">
    <property type="entry name" value="Ribonuclease H-like"/>
    <property type="match status" value="1"/>
</dbReference>
<dbReference type="GO" id="GO:0003677">
    <property type="term" value="F:DNA binding"/>
    <property type="evidence" value="ECO:0007669"/>
    <property type="project" value="InterPro"/>
</dbReference>
<keyword evidence="4" id="KW-1185">Reference proteome</keyword>
<dbReference type="Pfam" id="PF01609">
    <property type="entry name" value="DDE_Tnp_1"/>
    <property type="match status" value="1"/>
</dbReference>
<dbReference type="Proteomes" id="UP000263232">
    <property type="component" value="Chromosome"/>
</dbReference>
<reference evidence="2 4" key="1">
    <citation type="submission" date="2017-09" db="EMBL/GenBank/DDBJ databases">
        <title>Complete genome sequence of Oxytococcus suis strain ZY16052.</title>
        <authorList>
            <person name="Li F."/>
        </authorList>
    </citation>
    <scope>NUCLEOTIDE SEQUENCE [LARGE SCALE GENOMIC DNA]</scope>
    <source>
        <strain evidence="2 4">ZY16052</strain>
    </source>
</reference>
<evidence type="ECO:0000313" key="3">
    <source>
        <dbReference type="EMBL" id="AXY26065.1"/>
    </source>
</evidence>
<dbReference type="GO" id="GO:0006313">
    <property type="term" value="P:DNA transposition"/>
    <property type="evidence" value="ECO:0007669"/>
    <property type="project" value="InterPro"/>
</dbReference>
<evidence type="ECO:0000313" key="4">
    <source>
        <dbReference type="Proteomes" id="UP000263232"/>
    </source>
</evidence>
<dbReference type="PANTHER" id="PTHR34614:SF2">
    <property type="entry name" value="TRANSPOSASE IS4-LIKE DOMAIN-CONTAINING PROTEIN"/>
    <property type="match status" value="1"/>
</dbReference>
<organism evidence="2 4">
    <name type="scientific">Suicoccus acidiformans</name>
    <dbReference type="NCBI Taxonomy" id="2036206"/>
    <lineage>
        <taxon>Bacteria</taxon>
        <taxon>Bacillati</taxon>
        <taxon>Bacillota</taxon>
        <taxon>Bacilli</taxon>
        <taxon>Lactobacillales</taxon>
        <taxon>Aerococcaceae</taxon>
        <taxon>Suicoccus</taxon>
    </lineage>
</organism>
<dbReference type="EMBL" id="CP023434">
    <property type="protein sequence ID" value="AXY24698.1"/>
    <property type="molecule type" value="Genomic_DNA"/>
</dbReference>
<proteinExistence type="predicted"/>
<dbReference type="KEGG" id="abae:CL176_00890"/>
<dbReference type="OrthoDB" id="9767746at2"/>
<dbReference type="KEGG" id="abae:CL176_08655"/>
<dbReference type="NCBIfam" id="NF033559">
    <property type="entry name" value="transpos_IS1634"/>
    <property type="match status" value="1"/>
</dbReference>
<evidence type="ECO:0000313" key="2">
    <source>
        <dbReference type="EMBL" id="AXY24698.1"/>
    </source>
</evidence>
<sequence>MRVKISQSKNSISYSIIKDVMKNGKKTTKIVETLGNYDEIKAKYPDQEPLEWAKAYAKKLTKEEKEGKTRIISVFDRSKLIEYQHRPLKEITYLYVQNILSLLKLDNFLEKIEAKSHLSFSLFDVLTMLVTNRMVEPTSKRSAYAQAQSYLEPPTFQQHHIYRALEHLAAYSEALQSHIYKESAMHVERNNHILYYDCTNFFFEIEEEDGKRKYGKSKENRPNPIIQMGLFMDGSGFPLAFSLFGGNENEQPSLQPLEKRILKDFKLSKFVVCTDAGLSSTNNRRFNSIKNRAFITTQSLKKLKKVEKDWALSPLGWKTFSSNKTYNLNEIDDLENDTRIYYKERWYKQDPTLEEKKKGVQPLEQKMIVTYSPKYDRYQKEIRNKQIDRAIKKMGQKDPTKNSNPNSPARFIQQVNITQNGEVADESVYTLNEKKIAEEAKYDGFYCVCTNLEGDTEKIVAINHQRWEIEESFRIMKTEFKARPVYLHRETRIEAHFLVCFIALLVYRIVSQLLGDQYTCSEILQCLEEMRWFEIQGEGYIPAYQRTPLTDQLHSIFPFRTDYQFIGDKEFNKIKKLSASGKINK</sequence>
<protein>
    <submittedName>
        <fullName evidence="2">Transposase</fullName>
    </submittedName>
</protein>
<dbReference type="InterPro" id="IPR002559">
    <property type="entry name" value="Transposase_11"/>
</dbReference>
<dbReference type="RefSeq" id="WP_118989622.1">
    <property type="nucleotide sequence ID" value="NZ_CP023434.1"/>
</dbReference>
<dbReference type="InterPro" id="IPR047654">
    <property type="entry name" value="IS1634_transpos"/>
</dbReference>